<name>A0A0P0NZK2_9CAUL</name>
<dbReference type="STRING" id="69395.AQ619_09595"/>
<gene>
    <name evidence="1" type="ORF">AQ619_09595</name>
</gene>
<dbReference type="Proteomes" id="UP000056905">
    <property type="component" value="Chromosome"/>
</dbReference>
<keyword evidence="2" id="KW-1185">Reference proteome</keyword>
<dbReference type="AlphaFoldDB" id="A0A0P0NZK2"/>
<dbReference type="KEGG" id="chq:AQ619_09595"/>
<dbReference type="RefSeq" id="WP_062146725.1">
    <property type="nucleotide sequence ID" value="NZ_CP013002.1"/>
</dbReference>
<evidence type="ECO:0000313" key="2">
    <source>
        <dbReference type="Proteomes" id="UP000056905"/>
    </source>
</evidence>
<proteinExistence type="predicted"/>
<accession>A0A0P0NZK2</accession>
<dbReference type="EMBL" id="CP013002">
    <property type="protein sequence ID" value="ALL13584.1"/>
    <property type="molecule type" value="Genomic_DNA"/>
</dbReference>
<dbReference type="OrthoDB" id="9801741at2"/>
<evidence type="ECO:0000313" key="1">
    <source>
        <dbReference type="EMBL" id="ALL13584.1"/>
    </source>
</evidence>
<organism evidence="1 2">
    <name type="scientific">Caulobacter henricii</name>
    <dbReference type="NCBI Taxonomy" id="69395"/>
    <lineage>
        <taxon>Bacteria</taxon>
        <taxon>Pseudomonadati</taxon>
        <taxon>Pseudomonadota</taxon>
        <taxon>Alphaproteobacteria</taxon>
        <taxon>Caulobacterales</taxon>
        <taxon>Caulobacteraceae</taxon>
        <taxon>Caulobacter</taxon>
    </lineage>
</organism>
<protein>
    <submittedName>
        <fullName evidence="1">Uncharacterized protein</fullName>
    </submittedName>
</protein>
<sequence>MSLSRIVLRLARNPGTEFAGGDDHRGYTLTAPLTSDGHLDEAAYAKHRAACSVRRFTPDEDAVDGRLARKGSRWFFDYDSADTADDEPVHRLGDHRFALGEYVTVTDEDGRALTYKVMEVAVIPA</sequence>
<reference evidence="1 2" key="1">
    <citation type="submission" date="2015-10" db="EMBL/GenBank/DDBJ databases">
        <title>Conservation of the essential genome among Caulobacter and Brevundimonas species.</title>
        <authorList>
            <person name="Scott D."/>
            <person name="Ely B."/>
        </authorList>
    </citation>
    <scope>NUCLEOTIDE SEQUENCE [LARGE SCALE GENOMIC DNA]</scope>
    <source>
        <strain evidence="1 2">CB4</strain>
    </source>
</reference>